<organism evidence="3 4">
    <name type="scientific">Candidatus Synechococcus calcipolaris G9</name>
    <dbReference type="NCBI Taxonomy" id="1497997"/>
    <lineage>
        <taxon>Bacteria</taxon>
        <taxon>Bacillati</taxon>
        <taxon>Cyanobacteriota</taxon>
        <taxon>Cyanophyceae</taxon>
        <taxon>Synechococcales</taxon>
        <taxon>Synechococcaceae</taxon>
        <taxon>Synechococcus</taxon>
    </lineage>
</organism>
<dbReference type="SUPFAM" id="SSF51905">
    <property type="entry name" value="FAD/NAD(P)-binding domain"/>
    <property type="match status" value="1"/>
</dbReference>
<dbReference type="PRINTS" id="PR00420">
    <property type="entry name" value="RNGMNOXGNASE"/>
</dbReference>
<reference evidence="3" key="1">
    <citation type="journal article" date="2022" name="Genome Biol. Evol.">
        <title>A New Gene Family Diagnostic for Intracellular Biomineralization of Amorphous Ca Carbonates by Cyanobacteria.</title>
        <authorList>
            <person name="Benzerara K."/>
            <person name="Duprat E."/>
            <person name="Bitard-Feildel T."/>
            <person name="Caumes G."/>
            <person name="Cassier-Chauvat C."/>
            <person name="Chauvat F."/>
            <person name="Dezi M."/>
            <person name="Diop S.I."/>
            <person name="Gaschignard G."/>
            <person name="Gorgen S."/>
            <person name="Gugger M."/>
            <person name="Lopez-Garcia P."/>
            <person name="Millet M."/>
            <person name="Skouri-Panet F."/>
            <person name="Moreira D."/>
            <person name="Callebaut I."/>
        </authorList>
    </citation>
    <scope>NUCLEOTIDE SEQUENCE</scope>
    <source>
        <strain evidence="3">G9</strain>
    </source>
</reference>
<dbReference type="NCBIfam" id="TIGR02032">
    <property type="entry name" value="GG-red-SF"/>
    <property type="match status" value="1"/>
</dbReference>
<dbReference type="PANTHER" id="PTHR42685">
    <property type="entry name" value="GERANYLGERANYL DIPHOSPHATE REDUCTASE"/>
    <property type="match status" value="1"/>
</dbReference>
<dbReference type="InterPro" id="IPR036188">
    <property type="entry name" value="FAD/NAD-bd_sf"/>
</dbReference>
<dbReference type="Pfam" id="PF01494">
    <property type="entry name" value="FAD_binding_3"/>
    <property type="match status" value="1"/>
</dbReference>
<dbReference type="EMBL" id="JAKKUT010000001">
    <property type="protein sequence ID" value="MDG2989333.1"/>
    <property type="molecule type" value="Genomic_DNA"/>
</dbReference>
<reference evidence="3" key="2">
    <citation type="submission" date="2022-01" db="EMBL/GenBank/DDBJ databases">
        <authorList>
            <person name="Zivanovic Y."/>
            <person name="Moreira D."/>
            <person name="Lopez-Garcia P."/>
        </authorList>
    </citation>
    <scope>NUCLEOTIDE SEQUENCE</scope>
    <source>
        <strain evidence="3">G9</strain>
    </source>
</reference>
<accession>A0ABT6ETY1</accession>
<dbReference type="InterPro" id="IPR050407">
    <property type="entry name" value="Geranylgeranyl_reductase"/>
</dbReference>
<dbReference type="Pfam" id="PF01266">
    <property type="entry name" value="DAO"/>
    <property type="match status" value="1"/>
</dbReference>
<sequence length="374" mass="41483">MYDCIIVGAGPAGGAAAYHLAKRGRSVLILEKEVFPRYKPCGGGVSPAIAPWFDFDFSPAISLKLRTLRYTWKFDDAVEVELETPEPIWLVRRDVFDHFLVQQAQAQGATLQDQTSVTAIEWLGDRWRVQTPQEPLEAQYLIGADGAKGMMAQWLGLREPKRRSAAALEAQPPLGHDQHIHFEFGMTKNGYIWNFPKADGYSIGMGTFRGGDTHNFEKTLADYAQRFKLAPEQCRQYDHPLCLWDGQHPLHSQNALLAGEAASLVDPFSAEGIRPAIYSGMQGAIAIDRALGGDINALEAYTAEMNNEWGTDMVWAQRLAGVFYRIPGVSYRLGVKRPAATRRMGQVLCGELRYRDVAGNAIKRLSSGLIPGRS</sequence>
<evidence type="ECO:0000313" key="4">
    <source>
        <dbReference type="Proteomes" id="UP001154265"/>
    </source>
</evidence>
<feature type="domain" description="FAD dependent oxidoreductase" evidence="1">
    <location>
        <begin position="3"/>
        <end position="35"/>
    </location>
</feature>
<dbReference type="Gene3D" id="3.50.50.60">
    <property type="entry name" value="FAD/NAD(P)-binding domain"/>
    <property type="match status" value="1"/>
</dbReference>
<protein>
    <submittedName>
        <fullName evidence="3">Geranylgeranyl reductase family protein</fullName>
    </submittedName>
</protein>
<gene>
    <name evidence="3" type="ORF">L3556_00075</name>
</gene>
<name>A0ABT6ETY1_9SYNE</name>
<evidence type="ECO:0000259" key="1">
    <source>
        <dbReference type="Pfam" id="PF01266"/>
    </source>
</evidence>
<evidence type="ECO:0000313" key="3">
    <source>
        <dbReference type="EMBL" id="MDG2989333.1"/>
    </source>
</evidence>
<dbReference type="RefSeq" id="WP_277865261.1">
    <property type="nucleotide sequence ID" value="NZ_JAKKUT010000001.1"/>
</dbReference>
<keyword evidence="4" id="KW-1185">Reference proteome</keyword>
<dbReference type="Proteomes" id="UP001154265">
    <property type="component" value="Unassembled WGS sequence"/>
</dbReference>
<comment type="caution">
    <text evidence="3">The sequence shown here is derived from an EMBL/GenBank/DDBJ whole genome shotgun (WGS) entry which is preliminary data.</text>
</comment>
<dbReference type="InterPro" id="IPR002938">
    <property type="entry name" value="FAD-bd"/>
</dbReference>
<dbReference type="InterPro" id="IPR006076">
    <property type="entry name" value="FAD-dep_OxRdtase"/>
</dbReference>
<evidence type="ECO:0000259" key="2">
    <source>
        <dbReference type="Pfam" id="PF01494"/>
    </source>
</evidence>
<dbReference type="PANTHER" id="PTHR42685:SF22">
    <property type="entry name" value="CONDITIONED MEDIUM FACTOR RECEPTOR 1"/>
    <property type="match status" value="1"/>
</dbReference>
<dbReference type="InterPro" id="IPR011777">
    <property type="entry name" value="Geranylgeranyl_Rdtase_fam"/>
</dbReference>
<proteinExistence type="predicted"/>
<feature type="domain" description="FAD-binding" evidence="2">
    <location>
        <begin position="79"/>
        <end position="160"/>
    </location>
</feature>